<keyword evidence="13" id="KW-1185">Reference proteome</keyword>
<keyword evidence="6" id="KW-0862">Zinc</keyword>
<evidence type="ECO:0000256" key="1">
    <source>
        <dbReference type="ARBA" id="ARBA00004123"/>
    </source>
</evidence>
<keyword evidence="7" id="KW-0508">mRNA splicing</keyword>
<dbReference type="RefSeq" id="XP_016755647.2">
    <property type="nucleotide sequence ID" value="XM_016900158.2"/>
</dbReference>
<evidence type="ECO:0000256" key="4">
    <source>
        <dbReference type="ARBA" id="ARBA00022728"/>
    </source>
</evidence>
<evidence type="ECO:0000256" key="3">
    <source>
        <dbReference type="ARBA" id="ARBA00022723"/>
    </source>
</evidence>
<dbReference type="GO" id="GO:0016579">
    <property type="term" value="P:protein deubiquitination"/>
    <property type="evidence" value="ECO:0007669"/>
    <property type="project" value="InterPro"/>
</dbReference>
<dbReference type="PANTHER" id="PTHR21646">
    <property type="entry name" value="UBIQUITIN CARBOXYL-TERMINAL HYDROLASE"/>
    <property type="match status" value="1"/>
</dbReference>
<evidence type="ECO:0000256" key="9">
    <source>
        <dbReference type="PROSITE-ProRule" id="PRU00502"/>
    </source>
</evidence>
<gene>
    <name evidence="14" type="primary">LOC107963714</name>
</gene>
<feature type="compositionally biased region" description="Acidic residues" evidence="10">
    <location>
        <begin position="63"/>
        <end position="75"/>
    </location>
</feature>
<keyword evidence="8" id="KW-0539">Nucleus</keyword>
<evidence type="ECO:0000313" key="13">
    <source>
        <dbReference type="Proteomes" id="UP000818029"/>
    </source>
</evidence>
<dbReference type="InterPro" id="IPR001607">
    <property type="entry name" value="Znf_UBP"/>
</dbReference>
<dbReference type="PROSITE" id="PS50235">
    <property type="entry name" value="USP_3"/>
    <property type="match status" value="1"/>
</dbReference>
<comment type="subcellular location">
    <subcellularLocation>
        <location evidence="1">Nucleus</location>
    </subcellularLocation>
</comment>
<accession>A0A1U8PWW4</accession>
<dbReference type="InterPro" id="IPR038765">
    <property type="entry name" value="Papain-like_cys_pep_sf"/>
</dbReference>
<dbReference type="Proteomes" id="UP000818029">
    <property type="component" value="Chromosome D06"/>
</dbReference>
<proteinExistence type="predicted"/>
<dbReference type="GO" id="GO:0004843">
    <property type="term" value="F:cysteine-type deubiquitinase activity"/>
    <property type="evidence" value="ECO:0007669"/>
    <property type="project" value="InterPro"/>
</dbReference>
<dbReference type="AlphaFoldDB" id="A0A1U8PWW4"/>
<evidence type="ECO:0000259" key="11">
    <source>
        <dbReference type="PROSITE" id="PS50235"/>
    </source>
</evidence>
<evidence type="ECO:0000256" key="5">
    <source>
        <dbReference type="ARBA" id="ARBA00022771"/>
    </source>
</evidence>
<dbReference type="Pfam" id="PF00443">
    <property type="entry name" value="UCH"/>
    <property type="match status" value="1"/>
</dbReference>
<keyword evidence="5 9" id="KW-0863">Zinc-finger</keyword>
<dbReference type="GO" id="GO:0005681">
    <property type="term" value="C:spliceosomal complex"/>
    <property type="evidence" value="ECO:0007669"/>
    <property type="project" value="UniProtKB-KW"/>
</dbReference>
<keyword evidence="4" id="KW-0747">Spliceosome</keyword>
<reference evidence="13" key="1">
    <citation type="journal article" date="2020" name="Nat. Genet.">
        <title>Genomic diversifications of five Gossypium allopolyploid species and their impact on cotton improvement.</title>
        <authorList>
            <person name="Chen Z.J."/>
            <person name="Sreedasyam A."/>
            <person name="Ando A."/>
            <person name="Song Q."/>
            <person name="De Santiago L.M."/>
            <person name="Hulse-Kemp A.M."/>
            <person name="Ding M."/>
            <person name="Ye W."/>
            <person name="Kirkbride R.C."/>
            <person name="Jenkins J."/>
            <person name="Plott C."/>
            <person name="Lovell J."/>
            <person name="Lin Y.M."/>
            <person name="Vaughn R."/>
            <person name="Liu B."/>
            <person name="Simpson S."/>
            <person name="Scheffler B.E."/>
            <person name="Wen L."/>
            <person name="Saski C.A."/>
            <person name="Grover C.E."/>
            <person name="Hu G."/>
            <person name="Conover J.L."/>
            <person name="Carlson J.W."/>
            <person name="Shu S."/>
            <person name="Boston L.B."/>
            <person name="Williams M."/>
            <person name="Peterson D.G."/>
            <person name="McGee K."/>
            <person name="Jones D.C."/>
            <person name="Wendel J.F."/>
            <person name="Stelly D.M."/>
            <person name="Grimwood J."/>
            <person name="Schmutz J."/>
        </authorList>
    </citation>
    <scope>NUCLEOTIDE SEQUENCE [LARGE SCALE GENOMIC DNA]</scope>
    <source>
        <strain evidence="13">cv. TM-1</strain>
    </source>
</reference>
<dbReference type="SUPFAM" id="SSF54001">
    <property type="entry name" value="Cysteine proteinases"/>
    <property type="match status" value="1"/>
</dbReference>
<reference evidence="14" key="2">
    <citation type="submission" date="2025-08" db="UniProtKB">
        <authorList>
            <consortium name="RefSeq"/>
        </authorList>
    </citation>
    <scope>IDENTIFICATION</scope>
</reference>
<evidence type="ECO:0000256" key="6">
    <source>
        <dbReference type="ARBA" id="ARBA00022833"/>
    </source>
</evidence>
<evidence type="ECO:0000256" key="2">
    <source>
        <dbReference type="ARBA" id="ARBA00022664"/>
    </source>
</evidence>
<feature type="compositionally biased region" description="Basic and acidic residues" evidence="10">
    <location>
        <begin position="44"/>
        <end position="62"/>
    </location>
</feature>
<dbReference type="GO" id="GO:0008270">
    <property type="term" value="F:zinc ion binding"/>
    <property type="evidence" value="ECO:0007669"/>
    <property type="project" value="UniProtKB-KW"/>
</dbReference>
<dbReference type="PANTHER" id="PTHR21646:SF16">
    <property type="entry name" value="U4_U6.U5 TRI-SNRNP-ASSOCIATED PROTEIN 2"/>
    <property type="match status" value="1"/>
</dbReference>
<organism evidence="13 14">
    <name type="scientific">Gossypium hirsutum</name>
    <name type="common">Upland cotton</name>
    <name type="synonym">Gossypium mexicanum</name>
    <dbReference type="NCBI Taxonomy" id="3635"/>
    <lineage>
        <taxon>Eukaryota</taxon>
        <taxon>Viridiplantae</taxon>
        <taxon>Streptophyta</taxon>
        <taxon>Embryophyta</taxon>
        <taxon>Tracheophyta</taxon>
        <taxon>Spermatophyta</taxon>
        <taxon>Magnoliopsida</taxon>
        <taxon>eudicotyledons</taxon>
        <taxon>Gunneridae</taxon>
        <taxon>Pentapetalae</taxon>
        <taxon>rosids</taxon>
        <taxon>malvids</taxon>
        <taxon>Malvales</taxon>
        <taxon>Malvaceae</taxon>
        <taxon>Malvoideae</taxon>
        <taxon>Gossypium</taxon>
    </lineage>
</organism>
<keyword evidence="2" id="KW-0507">mRNA processing</keyword>
<dbReference type="InterPro" id="IPR028889">
    <property type="entry name" value="USP"/>
</dbReference>
<dbReference type="SMART" id="SM00290">
    <property type="entry name" value="ZnF_UBP"/>
    <property type="match status" value="1"/>
</dbReference>
<dbReference type="GO" id="GO:0000245">
    <property type="term" value="P:spliceosomal complex assembly"/>
    <property type="evidence" value="ECO:0007669"/>
    <property type="project" value="InterPro"/>
</dbReference>
<protein>
    <submittedName>
        <fullName evidence="14">U4/U6.U5 tri-snRNP-associated protein 2 isoform X2</fullName>
    </submittedName>
</protein>
<feature type="domain" description="USP" evidence="11">
    <location>
        <begin position="216"/>
        <end position="494"/>
    </location>
</feature>
<dbReference type="InterPro" id="IPR033809">
    <property type="entry name" value="USP39"/>
</dbReference>
<evidence type="ECO:0000256" key="8">
    <source>
        <dbReference type="ARBA" id="ARBA00023242"/>
    </source>
</evidence>
<dbReference type="InterPro" id="IPR050185">
    <property type="entry name" value="Ub_carboxyl-term_hydrolase"/>
</dbReference>
<dbReference type="InterPro" id="IPR013083">
    <property type="entry name" value="Znf_RING/FYVE/PHD"/>
</dbReference>
<feature type="region of interest" description="Disordered" evidence="10">
    <location>
        <begin position="1"/>
        <end position="86"/>
    </location>
</feature>
<evidence type="ECO:0000256" key="7">
    <source>
        <dbReference type="ARBA" id="ARBA00023187"/>
    </source>
</evidence>
<dbReference type="CDD" id="cd02669">
    <property type="entry name" value="Peptidase_C19M"/>
    <property type="match status" value="1"/>
</dbReference>
<dbReference type="GeneID" id="107963714"/>
<dbReference type="Pfam" id="PF02148">
    <property type="entry name" value="zf-UBP"/>
    <property type="match status" value="1"/>
</dbReference>
<dbReference type="SUPFAM" id="SSF57850">
    <property type="entry name" value="RING/U-box"/>
    <property type="match status" value="1"/>
</dbReference>
<evidence type="ECO:0000256" key="10">
    <source>
        <dbReference type="SAM" id="MobiDB-lite"/>
    </source>
</evidence>
<evidence type="ECO:0000313" key="14">
    <source>
        <dbReference type="RefSeq" id="XP_016755647.2"/>
    </source>
</evidence>
<dbReference type="InterPro" id="IPR001394">
    <property type="entry name" value="Peptidase_C19_UCH"/>
</dbReference>
<dbReference type="Gene3D" id="3.30.40.10">
    <property type="entry name" value="Zinc/RING finger domain, C3HC4 (zinc finger)"/>
    <property type="match status" value="1"/>
</dbReference>
<dbReference type="Gene3D" id="3.90.70.10">
    <property type="entry name" value="Cysteine proteinases"/>
    <property type="match status" value="2"/>
</dbReference>
<name>A0A1U8PWW4_GOSHI</name>
<evidence type="ECO:0000259" key="12">
    <source>
        <dbReference type="PROSITE" id="PS50271"/>
    </source>
</evidence>
<dbReference type="PROSITE" id="PS50271">
    <property type="entry name" value="ZF_UBP"/>
    <property type="match status" value="1"/>
</dbReference>
<keyword evidence="3" id="KW-0479">Metal-binding</keyword>
<sequence>MRRSRKDGDSVDEERDSRRRRIVDSPSSPAEEPLVPYNDDEDDERRVLDHSGGAEEVGRRVETEEEDDDDDDDDDPYGRGSILDKSNHQVEVRRDCPYLDTVNRQVLDFDFERFCSVSLSNLNVYACLVCGKYYQGRGKKSHAYTHSLEAGHHVYINLRTEKVYCLPDGYEINDPSLDDIRYVLNPRFSREQVEQLDKNKQWSRALDGSDYLPGMVGLNNIQKTDFVNVTIQSLMRVTPLRNFFLIPENYQHCRSQLVHRFGELTRKIWHARNFKGQGELEVVKETQNKAISERKEGGGEHNGALKIMDGATENNNIGTETYRMPFLMLGLDLPEPPLFKDVMEKNIIPQVPMFNILKKFDGETVTTTVRPPARMRYRVTRLPQYLIVHMRRFTKNNFFREKNPTLVNFPVKNLELKDYIPLPAPTKENEKLRSKYDLIANIVHDGKPDEGFYRVFVQRKSEELWYEMQDLHVSETLPQMVALSEAYMQIYEQQQ</sequence>
<feature type="domain" description="UBP-type" evidence="12">
    <location>
        <begin position="94"/>
        <end position="191"/>
    </location>
</feature>